<accession>A0A5P3XJ88</accession>
<gene>
    <name evidence="2" type="ORF">D4A35_16475</name>
</gene>
<organism evidence="2 3">
    <name type="scientific">Paraclostridium bifermentans</name>
    <name type="common">Clostridium bifermentans</name>
    <dbReference type="NCBI Taxonomy" id="1490"/>
    <lineage>
        <taxon>Bacteria</taxon>
        <taxon>Bacillati</taxon>
        <taxon>Bacillota</taxon>
        <taxon>Clostridia</taxon>
        <taxon>Peptostreptococcales</taxon>
        <taxon>Peptostreptococcaceae</taxon>
        <taxon>Paraclostridium</taxon>
    </lineage>
</organism>
<protein>
    <submittedName>
        <fullName evidence="2">Uncharacterized protein</fullName>
    </submittedName>
</protein>
<keyword evidence="1" id="KW-0472">Membrane</keyword>
<proteinExistence type="predicted"/>
<dbReference type="AlphaFoldDB" id="A0A5P3XJ88"/>
<feature type="transmembrane region" description="Helical" evidence="1">
    <location>
        <begin position="6"/>
        <end position="23"/>
    </location>
</feature>
<reference evidence="2 3" key="1">
    <citation type="submission" date="2018-09" db="EMBL/GenBank/DDBJ databases">
        <title>A clostridial neurotoxin that targets Anopheles mosquitoes.</title>
        <authorList>
            <person name="Contreras E."/>
            <person name="Masuyer G."/>
            <person name="Qureshi N."/>
            <person name="Chawla S."/>
            <person name="Lim H.L."/>
            <person name="Chen J."/>
            <person name="Stenmark P."/>
            <person name="Gill S."/>
        </authorList>
    </citation>
    <scope>NUCLEOTIDE SEQUENCE [LARGE SCALE GENOMIC DNA]</scope>
    <source>
        <strain evidence="2 3">Cbm</strain>
    </source>
</reference>
<keyword evidence="1" id="KW-0812">Transmembrane</keyword>
<dbReference type="RefSeq" id="WP_150887238.1">
    <property type="nucleotide sequence ID" value="NZ_CP032452.1"/>
</dbReference>
<dbReference type="Proteomes" id="UP000326961">
    <property type="component" value="Chromosome"/>
</dbReference>
<dbReference type="EMBL" id="CP032452">
    <property type="protein sequence ID" value="QEZ70414.1"/>
    <property type="molecule type" value="Genomic_DNA"/>
</dbReference>
<sequence>MKMSLVKFLSCLYFIFTVLLLIKRNTMGKIYVIFGMLTYVFVILYSSIPNIPLKFQQFTIFIAFSLMIIIFGLMFGFAMKMFNKSNNVAAIMAILSSFLMIIIVFNVNGYLTYMYIPVLLYMLKNKLNTNG</sequence>
<evidence type="ECO:0000256" key="1">
    <source>
        <dbReference type="SAM" id="Phobius"/>
    </source>
</evidence>
<keyword evidence="1" id="KW-1133">Transmembrane helix</keyword>
<feature type="transmembrane region" description="Helical" evidence="1">
    <location>
        <begin position="90"/>
        <end position="116"/>
    </location>
</feature>
<evidence type="ECO:0000313" key="2">
    <source>
        <dbReference type="EMBL" id="QEZ70414.1"/>
    </source>
</evidence>
<feature type="transmembrane region" description="Helical" evidence="1">
    <location>
        <begin position="60"/>
        <end position="78"/>
    </location>
</feature>
<name>A0A5P3XJ88_PARBF</name>
<feature type="transmembrane region" description="Helical" evidence="1">
    <location>
        <begin position="30"/>
        <end position="48"/>
    </location>
</feature>
<evidence type="ECO:0000313" key="3">
    <source>
        <dbReference type="Proteomes" id="UP000326961"/>
    </source>
</evidence>